<evidence type="ECO:0000259" key="12">
    <source>
        <dbReference type="PROSITE" id="PS50975"/>
    </source>
</evidence>
<dbReference type="PIRSF" id="PIRSF001340">
    <property type="entry name" value="AIR_carboxylase"/>
    <property type="match status" value="1"/>
</dbReference>
<dbReference type="FunFam" id="3.40.50.20:FF:000024">
    <property type="entry name" value="Phosphoribosylaminoimidazole carboxylase family protein / AIR carboxylase family protein"/>
    <property type="match status" value="1"/>
</dbReference>
<feature type="domain" description="ATP-grasp" evidence="12">
    <location>
        <begin position="178"/>
        <end position="366"/>
    </location>
</feature>
<dbReference type="Gene3D" id="3.40.50.1970">
    <property type="match status" value="1"/>
</dbReference>
<dbReference type="SUPFAM" id="SSF52440">
    <property type="entry name" value="PreATP-grasp domain"/>
    <property type="match status" value="1"/>
</dbReference>
<keyword evidence="5 11" id="KW-0547">Nucleotide-binding</keyword>
<dbReference type="PANTHER" id="PTHR11609">
    <property type="entry name" value="PURINE BIOSYNTHESIS PROTEIN 6/7, PUR6/7"/>
    <property type="match status" value="1"/>
</dbReference>
<name>A0AAD9TKN2_9ROSI</name>
<dbReference type="SUPFAM" id="SSF56059">
    <property type="entry name" value="Glutathione synthetase ATP-binding domain-like"/>
    <property type="match status" value="1"/>
</dbReference>
<dbReference type="InterPro" id="IPR005875">
    <property type="entry name" value="PurK"/>
</dbReference>
<evidence type="ECO:0000256" key="8">
    <source>
        <dbReference type="ARBA" id="ARBA00022840"/>
    </source>
</evidence>
<comment type="pathway">
    <text evidence="2">Purine metabolism; IMP biosynthesis via de novo pathway; 5-amino-1-(5-phospho-D-ribosyl)imidazole-4-carboxylate from 5-amino-1-(5-phospho-D-ribosyl)imidazole (carboxylase route): step 1/1.</text>
</comment>
<dbReference type="InterPro" id="IPR016301">
    <property type="entry name" value="Ade2_fungi/plant"/>
</dbReference>
<evidence type="ECO:0000313" key="14">
    <source>
        <dbReference type="Proteomes" id="UP001280121"/>
    </source>
</evidence>
<evidence type="ECO:0000313" key="13">
    <source>
        <dbReference type="EMBL" id="KAK2637869.1"/>
    </source>
</evidence>
<dbReference type="Proteomes" id="UP001280121">
    <property type="component" value="Unassembled WGS sequence"/>
</dbReference>
<dbReference type="Pfam" id="PF22660">
    <property type="entry name" value="RS_preATP-grasp-like"/>
    <property type="match status" value="1"/>
</dbReference>
<dbReference type="GO" id="GO:0006189">
    <property type="term" value="P:'de novo' IMP biosynthetic process"/>
    <property type="evidence" value="ECO:0007669"/>
    <property type="project" value="InterPro"/>
</dbReference>
<dbReference type="Pfam" id="PF02222">
    <property type="entry name" value="ATP-grasp"/>
    <property type="match status" value="1"/>
</dbReference>
<dbReference type="NCBIfam" id="NF004679">
    <property type="entry name" value="PRK06019.1-5"/>
    <property type="match status" value="1"/>
</dbReference>
<proteinExistence type="inferred from homology"/>
<dbReference type="Gene3D" id="3.40.50.20">
    <property type="match status" value="1"/>
</dbReference>
<organism evidence="13 14">
    <name type="scientific">Dipteronia dyeriana</name>
    <dbReference type="NCBI Taxonomy" id="168575"/>
    <lineage>
        <taxon>Eukaryota</taxon>
        <taxon>Viridiplantae</taxon>
        <taxon>Streptophyta</taxon>
        <taxon>Embryophyta</taxon>
        <taxon>Tracheophyta</taxon>
        <taxon>Spermatophyta</taxon>
        <taxon>Magnoliopsida</taxon>
        <taxon>eudicotyledons</taxon>
        <taxon>Gunneridae</taxon>
        <taxon>Pentapetalae</taxon>
        <taxon>rosids</taxon>
        <taxon>malvids</taxon>
        <taxon>Sapindales</taxon>
        <taxon>Sapindaceae</taxon>
        <taxon>Hippocastanoideae</taxon>
        <taxon>Acereae</taxon>
        <taxon>Dipteronia</taxon>
    </lineage>
</organism>
<dbReference type="HAMAP" id="MF_01928">
    <property type="entry name" value="PurK"/>
    <property type="match status" value="1"/>
</dbReference>
<dbReference type="AlphaFoldDB" id="A0AAD9TKN2"/>
<evidence type="ECO:0000256" key="5">
    <source>
        <dbReference type="ARBA" id="ARBA00022741"/>
    </source>
</evidence>
<dbReference type="SUPFAM" id="SSF51246">
    <property type="entry name" value="Rudiment single hybrid motif"/>
    <property type="match status" value="1"/>
</dbReference>
<accession>A0AAD9TKN2</accession>
<dbReference type="GO" id="GO:0005524">
    <property type="term" value="F:ATP binding"/>
    <property type="evidence" value="ECO:0007669"/>
    <property type="project" value="UniProtKB-UniRule"/>
</dbReference>
<evidence type="ECO:0000256" key="10">
    <source>
        <dbReference type="ARBA" id="ARBA00031607"/>
    </source>
</evidence>
<dbReference type="SUPFAM" id="SSF52255">
    <property type="entry name" value="N5-CAIR mutase (phosphoribosylaminoimidazole carboxylase, PurE)"/>
    <property type="match status" value="1"/>
</dbReference>
<dbReference type="InterPro" id="IPR040686">
    <property type="entry name" value="PurK_C"/>
</dbReference>
<dbReference type="Gene3D" id="3.30.470.20">
    <property type="entry name" value="ATP-grasp fold, B domain"/>
    <property type="match status" value="1"/>
</dbReference>
<sequence>MLQNSKIGVFSKNPESVFAFKPSFHRKPHTLNFYMDKQQTKSRQNPVLVCRVSRDSHENSSLSKDDSPVHGVSEMVVGVLGGGQLGRMLCQAASKMAIKVVILDPLEDCPASVLSYDHMVGSFDDSAAVQEFAKRCGVLTVEIEHVDVATLEELEQQGVDCHPKASTIRIIQDKYLQKVHFSRHGVPLPEFMQIDDFEGARRAGNLFGYPLMIKSKRLAYDGRGNAVAKSEEELPSAVTALGGFDCSLYVEKWAPFVKELAVIVARGRDNSILCYPVVETIHKENICHIVKSPAVVPWKIRKLATDVACRAVSSLEGAGVFAVELFLTEDGQILLNEVAPRPHNSGHHTIESCYTSQYEQHLRAVVGLPLGDPSMKTPAAIMYNLLGEDEGDCGFYLAHQLIGRALGIPGATVHWYDKPEMRKQRKMGHITIVGSSMGIVEARLNSMLKEDSYDSQSEVAPRVGIIMGSDSDLPVMKEAARILSMFGVSHEVRIVSAHRTPAMMFSYSSSAQERGVQIIIAGAGGAAHLPGMVAALTPLPVIGVPVRASALDGIDSLLSIVQMPRGVPVATVAINNATNAGLLAVRMLGVADADLVARLGPLNLFVVIYKCYVRLICQTNKLLISPFVLKICKNKPTGCITLHSSHILIPCTLGAE</sequence>
<comment type="caution">
    <text evidence="13">The sequence shown here is derived from an EMBL/GenBank/DDBJ whole genome shotgun (WGS) entry which is preliminary data.</text>
</comment>
<dbReference type="GO" id="GO:0004638">
    <property type="term" value="F:phosphoribosylaminoimidazole carboxylase activity"/>
    <property type="evidence" value="ECO:0007669"/>
    <property type="project" value="UniProtKB-EC"/>
</dbReference>
<dbReference type="PROSITE" id="PS50975">
    <property type="entry name" value="ATP_GRASP"/>
    <property type="match status" value="1"/>
</dbReference>
<dbReference type="EC" id="4.1.1.21" evidence="4"/>
<dbReference type="PANTHER" id="PTHR11609:SF5">
    <property type="entry name" value="PHOSPHORIBOSYLAMINOIMIDAZOLE CARBOXYLASE"/>
    <property type="match status" value="1"/>
</dbReference>
<dbReference type="InterPro" id="IPR011761">
    <property type="entry name" value="ATP-grasp"/>
</dbReference>
<dbReference type="InterPro" id="IPR033747">
    <property type="entry name" value="PurE_ClassI"/>
</dbReference>
<dbReference type="GO" id="GO:0046872">
    <property type="term" value="F:metal ion binding"/>
    <property type="evidence" value="ECO:0007669"/>
    <property type="project" value="InterPro"/>
</dbReference>
<evidence type="ECO:0000256" key="11">
    <source>
        <dbReference type="PROSITE-ProRule" id="PRU00409"/>
    </source>
</evidence>
<dbReference type="Pfam" id="PF17769">
    <property type="entry name" value="PurK_C"/>
    <property type="match status" value="1"/>
</dbReference>
<keyword evidence="7" id="KW-0210">Decarboxylase</keyword>
<dbReference type="EMBL" id="JANJYI010000008">
    <property type="protein sequence ID" value="KAK2637869.1"/>
    <property type="molecule type" value="Genomic_DNA"/>
</dbReference>
<dbReference type="NCBIfam" id="TIGR01162">
    <property type="entry name" value="purE"/>
    <property type="match status" value="1"/>
</dbReference>
<evidence type="ECO:0000256" key="6">
    <source>
        <dbReference type="ARBA" id="ARBA00022755"/>
    </source>
</evidence>
<dbReference type="Gene3D" id="3.30.1490.20">
    <property type="entry name" value="ATP-grasp fold, A domain"/>
    <property type="match status" value="1"/>
</dbReference>
<dbReference type="InterPro" id="IPR011054">
    <property type="entry name" value="Rudment_hybrid_motif"/>
</dbReference>
<dbReference type="GO" id="GO:0009507">
    <property type="term" value="C:chloroplast"/>
    <property type="evidence" value="ECO:0007669"/>
    <property type="project" value="TreeGrafter"/>
</dbReference>
<evidence type="ECO:0000256" key="9">
    <source>
        <dbReference type="ARBA" id="ARBA00023239"/>
    </source>
</evidence>
<dbReference type="Pfam" id="PF00731">
    <property type="entry name" value="AIRC"/>
    <property type="match status" value="1"/>
</dbReference>
<dbReference type="FunFam" id="3.30.1490.20:FF:000016">
    <property type="entry name" value="phosphoribosylaminoimidazole carboxylase, chloroplastic"/>
    <property type="match status" value="1"/>
</dbReference>
<evidence type="ECO:0000256" key="1">
    <source>
        <dbReference type="ARBA" id="ARBA00001244"/>
    </source>
</evidence>
<dbReference type="NCBIfam" id="TIGR01161">
    <property type="entry name" value="purK"/>
    <property type="match status" value="1"/>
</dbReference>
<dbReference type="InterPro" id="IPR054350">
    <property type="entry name" value="PurT/PurK_preATP-grasp"/>
</dbReference>
<gene>
    <name evidence="13" type="ORF">Ddye_025664</name>
</gene>
<comment type="catalytic activity">
    <reaction evidence="1">
        <text>5-amino-1-(5-phospho-D-ribosyl)imidazole-4-carboxylate + H(+) = 5-amino-1-(5-phospho-beta-D-ribosyl)imidazole + CO2</text>
        <dbReference type="Rhea" id="RHEA:10792"/>
        <dbReference type="ChEBI" id="CHEBI:15378"/>
        <dbReference type="ChEBI" id="CHEBI:16526"/>
        <dbReference type="ChEBI" id="CHEBI:77657"/>
        <dbReference type="ChEBI" id="CHEBI:137981"/>
        <dbReference type="EC" id="4.1.1.21"/>
    </reaction>
</comment>
<dbReference type="SMART" id="SM01001">
    <property type="entry name" value="AIRC"/>
    <property type="match status" value="1"/>
</dbReference>
<dbReference type="InterPro" id="IPR003135">
    <property type="entry name" value="ATP-grasp_carboxylate-amine"/>
</dbReference>
<comment type="similarity">
    <text evidence="3">In the C-terminal section; belongs to the AIR carboxylase family. Class I subfamily.</text>
</comment>
<keyword evidence="14" id="KW-1185">Reference proteome</keyword>
<dbReference type="HAMAP" id="MF_01929">
    <property type="entry name" value="PurE_classI"/>
    <property type="match status" value="1"/>
</dbReference>
<evidence type="ECO:0000256" key="4">
    <source>
        <dbReference type="ARBA" id="ARBA00012329"/>
    </source>
</evidence>
<dbReference type="FunFam" id="3.30.470.20:FF:000037">
    <property type="entry name" value="Phosphoribosylaminoimidazole carboxylase, chloroplastic"/>
    <property type="match status" value="1"/>
</dbReference>
<protein>
    <recommendedName>
        <fullName evidence="4">phosphoribosylaminoimidazole carboxylase</fullName>
        <ecNumber evidence="4">4.1.1.21</ecNumber>
    </recommendedName>
    <alternativeName>
        <fullName evidence="10">AIR carboxylase</fullName>
    </alternativeName>
</protein>
<evidence type="ECO:0000256" key="3">
    <source>
        <dbReference type="ARBA" id="ARBA00006114"/>
    </source>
</evidence>
<dbReference type="InterPro" id="IPR000031">
    <property type="entry name" value="PurE_dom"/>
</dbReference>
<keyword evidence="8 11" id="KW-0067">ATP-binding</keyword>
<evidence type="ECO:0000256" key="7">
    <source>
        <dbReference type="ARBA" id="ARBA00022793"/>
    </source>
</evidence>
<dbReference type="InterPro" id="IPR013815">
    <property type="entry name" value="ATP_grasp_subdomain_1"/>
</dbReference>
<keyword evidence="6" id="KW-0658">Purine biosynthesis</keyword>
<keyword evidence="9" id="KW-0456">Lyase</keyword>
<evidence type="ECO:0000256" key="2">
    <source>
        <dbReference type="ARBA" id="ARBA00004747"/>
    </source>
</evidence>
<dbReference type="InterPro" id="IPR016185">
    <property type="entry name" value="PreATP-grasp_dom_sf"/>
</dbReference>
<reference evidence="13" key="1">
    <citation type="journal article" date="2023" name="Plant J.">
        <title>Genome sequences and population genomics provide insights into the demographic history, inbreeding, and mutation load of two 'living fossil' tree species of Dipteronia.</title>
        <authorList>
            <person name="Feng Y."/>
            <person name="Comes H.P."/>
            <person name="Chen J."/>
            <person name="Zhu S."/>
            <person name="Lu R."/>
            <person name="Zhang X."/>
            <person name="Li P."/>
            <person name="Qiu J."/>
            <person name="Olsen K.M."/>
            <person name="Qiu Y."/>
        </authorList>
    </citation>
    <scope>NUCLEOTIDE SEQUENCE</scope>
    <source>
        <strain evidence="13">KIB01</strain>
    </source>
</reference>